<accession>A0A3P3RBA3</accession>
<dbReference type="PANTHER" id="PTHR39209">
    <property type="match status" value="1"/>
</dbReference>
<organism evidence="2 3">
    <name type="scientific">Halocatena pleomorpha</name>
    <dbReference type="NCBI Taxonomy" id="1785090"/>
    <lineage>
        <taxon>Archaea</taxon>
        <taxon>Methanobacteriati</taxon>
        <taxon>Methanobacteriota</taxon>
        <taxon>Stenosarchaea group</taxon>
        <taxon>Halobacteria</taxon>
        <taxon>Halobacteriales</taxon>
        <taxon>Natronomonadaceae</taxon>
        <taxon>Halocatena</taxon>
    </lineage>
</organism>
<dbReference type="SUPFAM" id="SSF56037">
    <property type="entry name" value="PheT/TilS domain"/>
    <property type="match status" value="1"/>
</dbReference>
<dbReference type="Pfam" id="PF03483">
    <property type="entry name" value="B3_4"/>
    <property type="match status" value="1"/>
</dbReference>
<dbReference type="AlphaFoldDB" id="A0A3P3RBA3"/>
<name>A0A3P3RBA3_9EURY</name>
<sequence>MRILSSNLPKYIIDSKSNREIETMDRIVVTEDVQRLGIKNPVGCLISGLEVRSGASELDEHVEKLERKISENSEEILSREEVSAYHDVFEAVGHPGQEPAGEQLVRLIREQGLNRHNNVVDAYNIASAERGMGLGMHDVTALSGDVYVHRASGGERILPIFHEQPVQATTGDVLHEVGGQILGILGPVDRDAGAYRVTEATDQALLLSLGNEKTAEEDNRAVCRRAYDLICETCPDATLTFLDVRTRDATDADSAVASP</sequence>
<comment type="caution">
    <text evidence="2">The sequence shown here is derived from an EMBL/GenBank/DDBJ whole genome shotgun (WGS) entry which is preliminary data.</text>
</comment>
<keyword evidence="3" id="KW-1185">Reference proteome</keyword>
<dbReference type="EMBL" id="RRCH01000019">
    <property type="protein sequence ID" value="RRJ30757.1"/>
    <property type="molecule type" value="Genomic_DNA"/>
</dbReference>
<dbReference type="GO" id="GO:0003723">
    <property type="term" value="F:RNA binding"/>
    <property type="evidence" value="ECO:0007669"/>
    <property type="project" value="InterPro"/>
</dbReference>
<dbReference type="SMART" id="SM00873">
    <property type="entry name" value="B3_4"/>
    <property type="match status" value="1"/>
</dbReference>
<evidence type="ECO:0000313" key="3">
    <source>
        <dbReference type="Proteomes" id="UP000282322"/>
    </source>
</evidence>
<feature type="domain" description="B3/B4 tRNA-binding" evidence="1">
    <location>
        <begin position="84"/>
        <end position="235"/>
    </location>
</feature>
<evidence type="ECO:0000313" key="2">
    <source>
        <dbReference type="EMBL" id="RRJ30757.1"/>
    </source>
</evidence>
<dbReference type="GO" id="GO:0004826">
    <property type="term" value="F:phenylalanine-tRNA ligase activity"/>
    <property type="evidence" value="ECO:0007669"/>
    <property type="project" value="InterPro"/>
</dbReference>
<dbReference type="InterPro" id="IPR005146">
    <property type="entry name" value="B3/B4_tRNA-bd"/>
</dbReference>
<proteinExistence type="predicted"/>
<gene>
    <name evidence="2" type="ORF">EIK79_08990</name>
</gene>
<dbReference type="InterPro" id="IPR020825">
    <property type="entry name" value="Phe-tRNA_synthase-like_B3/B4"/>
</dbReference>
<dbReference type="Proteomes" id="UP000282322">
    <property type="component" value="Unassembled WGS sequence"/>
</dbReference>
<dbReference type="Gene3D" id="3.50.40.10">
    <property type="entry name" value="Phenylalanyl-trna Synthetase, Chain B, domain 3"/>
    <property type="match status" value="1"/>
</dbReference>
<evidence type="ECO:0000259" key="1">
    <source>
        <dbReference type="SMART" id="SM00873"/>
    </source>
</evidence>
<reference evidence="2 3" key="1">
    <citation type="submission" date="2018-11" db="EMBL/GenBank/DDBJ databases">
        <title>Taxonoimc description of Halomarina strain SPP-AMP-1.</title>
        <authorList>
            <person name="Pal Y."/>
            <person name="Srinivasana K."/>
            <person name="Verma A."/>
            <person name="Kumar P."/>
        </authorList>
    </citation>
    <scope>NUCLEOTIDE SEQUENCE [LARGE SCALE GENOMIC DNA]</scope>
    <source>
        <strain evidence="2 3">SPP-AMP-1</strain>
    </source>
</reference>
<protein>
    <recommendedName>
        <fullName evidence="1">B3/B4 tRNA-binding domain-containing protein</fullName>
    </recommendedName>
</protein>
<dbReference type="PANTHER" id="PTHR39209:SF2">
    <property type="entry name" value="CYTOPLASMIC PROTEIN"/>
    <property type="match status" value="1"/>
</dbReference>